<comment type="caution">
    <text evidence="2">The sequence shown here is derived from an EMBL/GenBank/DDBJ whole genome shotgun (WGS) entry which is preliminary data.</text>
</comment>
<feature type="region of interest" description="Disordered" evidence="1">
    <location>
        <begin position="345"/>
        <end position="364"/>
    </location>
</feature>
<organism evidence="2 3">
    <name type="scientific">Elysia marginata</name>
    <dbReference type="NCBI Taxonomy" id="1093978"/>
    <lineage>
        <taxon>Eukaryota</taxon>
        <taxon>Metazoa</taxon>
        <taxon>Spiralia</taxon>
        <taxon>Lophotrochozoa</taxon>
        <taxon>Mollusca</taxon>
        <taxon>Gastropoda</taxon>
        <taxon>Heterobranchia</taxon>
        <taxon>Euthyneura</taxon>
        <taxon>Panpulmonata</taxon>
        <taxon>Sacoglossa</taxon>
        <taxon>Placobranchoidea</taxon>
        <taxon>Plakobranchidae</taxon>
        <taxon>Elysia</taxon>
    </lineage>
</organism>
<feature type="compositionally biased region" description="Basic and acidic residues" evidence="1">
    <location>
        <begin position="491"/>
        <end position="500"/>
    </location>
</feature>
<feature type="compositionally biased region" description="Gly residues" evidence="1">
    <location>
        <begin position="251"/>
        <end position="261"/>
    </location>
</feature>
<feature type="region of interest" description="Disordered" evidence="1">
    <location>
        <begin position="672"/>
        <end position="718"/>
    </location>
</feature>
<sequence length="718" mass="78863">MDVENMLEAEDKLNSAILLDGNYFIMDSEQLVSNPFAELQQEAVQQAEQNQGKKNSMTERLTSVKNNVCEKHFLMASSRLEREKTSRLKQLHDHANKLRHQVKLLDLDKQRHQVEIKRRVEPDKDHSYDEAQVCNTEKRLGANIASFYLEKRLKYPVRIRSVSDISLTPTIQRARTSLRQNELIKSSTPYSGGAGEKGDHGHNASRAQTAKSVSSSHRSGQSQTSGPPRSCFRRRDSRSAPLYASSNRHGSGIGSAGGQGNKGSVLPAISSAQRRGGGGIGSKSATGKRGGNSETSHAPAVVKFAFENPLKILASNEESAKLFAQNHAAYYPGATRAVNLHHASNPYGYSDTSDEDDDEDGGALPDRINLRAMFFNKEQGDNVNGAKMGNMSHGHTNFHHGDIGIGNCGVGLTPHQLALLRKAQGPPPRLTKDMMQGELDKINSKVKTFMNSIAHTNAPQQTHTSRKLSSLLEDVSNKINTTTTITITDLSNEKNEDRQPLPKFSSKGTSTGDTLTSENTNPIAINKTEGEQNQRDSKMTNENTDVNKTQIFDPKHKEEQALKYNWRLIRGREQYNKPDNNGVVRSATNVHPEDLVLQALTGIPINNALQNHVPLHSASRALRHTATFKMHKVVERLISERTKYQRHQVDQLKRQMSLDAGQGGMDVAGLLAAEPGDTPGNNGTGTSGNKADQGRLITRKISQVSIGSGGPDRKLTAR</sequence>
<evidence type="ECO:0000313" key="2">
    <source>
        <dbReference type="EMBL" id="GFR82120.1"/>
    </source>
</evidence>
<feature type="region of interest" description="Disordered" evidence="1">
    <location>
        <begin position="490"/>
        <end position="549"/>
    </location>
</feature>
<feature type="compositionally biased region" description="Low complexity" evidence="1">
    <location>
        <begin position="212"/>
        <end position="226"/>
    </location>
</feature>
<accession>A0AAV4GAR3</accession>
<evidence type="ECO:0000256" key="1">
    <source>
        <dbReference type="SAM" id="MobiDB-lite"/>
    </source>
</evidence>
<dbReference type="AlphaFoldDB" id="A0AAV4GAR3"/>
<name>A0AAV4GAR3_9GAST</name>
<keyword evidence="3" id="KW-1185">Reference proteome</keyword>
<dbReference type="Proteomes" id="UP000762676">
    <property type="component" value="Unassembled WGS sequence"/>
</dbReference>
<reference evidence="2 3" key="1">
    <citation type="journal article" date="2021" name="Elife">
        <title>Chloroplast acquisition without the gene transfer in kleptoplastic sea slugs, Plakobranchus ocellatus.</title>
        <authorList>
            <person name="Maeda T."/>
            <person name="Takahashi S."/>
            <person name="Yoshida T."/>
            <person name="Shimamura S."/>
            <person name="Takaki Y."/>
            <person name="Nagai Y."/>
            <person name="Toyoda A."/>
            <person name="Suzuki Y."/>
            <person name="Arimoto A."/>
            <person name="Ishii H."/>
            <person name="Satoh N."/>
            <person name="Nishiyama T."/>
            <person name="Hasebe M."/>
            <person name="Maruyama T."/>
            <person name="Minagawa J."/>
            <person name="Obokata J."/>
            <person name="Shigenobu S."/>
        </authorList>
    </citation>
    <scope>NUCLEOTIDE SEQUENCE [LARGE SCALE GENOMIC DNA]</scope>
</reference>
<feature type="compositionally biased region" description="Polar residues" evidence="1">
    <location>
        <begin position="178"/>
        <end position="190"/>
    </location>
</feature>
<proteinExistence type="predicted"/>
<feature type="compositionally biased region" description="Polar residues" evidence="1">
    <location>
        <begin position="506"/>
        <end position="523"/>
    </location>
</feature>
<protein>
    <submittedName>
        <fullName evidence="2">Uncharacterized protein</fullName>
    </submittedName>
</protein>
<feature type="region of interest" description="Disordered" evidence="1">
    <location>
        <begin position="178"/>
        <end position="296"/>
    </location>
</feature>
<evidence type="ECO:0000313" key="3">
    <source>
        <dbReference type="Proteomes" id="UP000762676"/>
    </source>
</evidence>
<dbReference type="EMBL" id="BMAT01008308">
    <property type="protein sequence ID" value="GFR82120.1"/>
    <property type="molecule type" value="Genomic_DNA"/>
</dbReference>
<feature type="compositionally biased region" description="Acidic residues" evidence="1">
    <location>
        <begin position="352"/>
        <end position="361"/>
    </location>
</feature>
<feature type="compositionally biased region" description="Polar residues" evidence="1">
    <location>
        <begin position="540"/>
        <end position="549"/>
    </location>
</feature>
<feature type="compositionally biased region" description="Basic and acidic residues" evidence="1">
    <location>
        <begin position="528"/>
        <end position="539"/>
    </location>
</feature>
<gene>
    <name evidence="2" type="ORF">ElyMa_004090000</name>
</gene>